<dbReference type="Gene3D" id="1.20.1280.50">
    <property type="match status" value="1"/>
</dbReference>
<protein>
    <recommendedName>
        <fullName evidence="1">KIB1-4 beta-propeller domain-containing protein</fullName>
    </recommendedName>
</protein>
<dbReference type="SUPFAM" id="SSF81383">
    <property type="entry name" value="F-box domain"/>
    <property type="match status" value="1"/>
</dbReference>
<dbReference type="InterPro" id="IPR005174">
    <property type="entry name" value="KIB1-4_b-propeller"/>
</dbReference>
<dbReference type="InterPro" id="IPR036047">
    <property type="entry name" value="F-box-like_dom_sf"/>
</dbReference>
<proteinExistence type="predicted"/>
<dbReference type="PANTHER" id="PTHR45463">
    <property type="entry name" value="OS09G0392200 PROTEIN"/>
    <property type="match status" value="1"/>
</dbReference>
<dbReference type="EMBL" id="PKMF04000291">
    <property type="protein sequence ID" value="KAK7839071.1"/>
    <property type="molecule type" value="Genomic_DNA"/>
</dbReference>
<dbReference type="Proteomes" id="UP000237347">
    <property type="component" value="Unassembled WGS sequence"/>
</dbReference>
<evidence type="ECO:0000313" key="3">
    <source>
        <dbReference type="Proteomes" id="UP000237347"/>
    </source>
</evidence>
<dbReference type="AlphaFoldDB" id="A0AAW0KKH8"/>
<feature type="domain" description="KIB1-4 beta-propeller" evidence="1">
    <location>
        <begin position="308"/>
        <end position="446"/>
    </location>
</feature>
<organism evidence="2 3">
    <name type="scientific">Quercus suber</name>
    <name type="common">Cork oak</name>
    <dbReference type="NCBI Taxonomy" id="58331"/>
    <lineage>
        <taxon>Eukaryota</taxon>
        <taxon>Viridiplantae</taxon>
        <taxon>Streptophyta</taxon>
        <taxon>Embryophyta</taxon>
        <taxon>Tracheophyta</taxon>
        <taxon>Spermatophyta</taxon>
        <taxon>Magnoliopsida</taxon>
        <taxon>eudicotyledons</taxon>
        <taxon>Gunneridae</taxon>
        <taxon>Pentapetalae</taxon>
        <taxon>rosids</taxon>
        <taxon>fabids</taxon>
        <taxon>Fagales</taxon>
        <taxon>Fagaceae</taxon>
        <taxon>Quercus</taxon>
    </lineage>
</organism>
<feature type="domain" description="KIB1-4 beta-propeller" evidence="1">
    <location>
        <begin position="78"/>
        <end position="211"/>
    </location>
</feature>
<feature type="non-terminal residue" evidence="2">
    <location>
        <position position="1"/>
    </location>
</feature>
<reference evidence="2 3" key="1">
    <citation type="journal article" date="2018" name="Sci. Data">
        <title>The draft genome sequence of cork oak.</title>
        <authorList>
            <person name="Ramos A.M."/>
            <person name="Usie A."/>
            <person name="Barbosa P."/>
            <person name="Barros P.M."/>
            <person name="Capote T."/>
            <person name="Chaves I."/>
            <person name="Simoes F."/>
            <person name="Abreu I."/>
            <person name="Carrasquinho I."/>
            <person name="Faro C."/>
            <person name="Guimaraes J.B."/>
            <person name="Mendonca D."/>
            <person name="Nobrega F."/>
            <person name="Rodrigues L."/>
            <person name="Saibo N.J.M."/>
            <person name="Varela M.C."/>
            <person name="Egas C."/>
            <person name="Matos J."/>
            <person name="Miguel C.M."/>
            <person name="Oliveira M.M."/>
            <person name="Ricardo C.P."/>
            <person name="Goncalves S."/>
        </authorList>
    </citation>
    <scope>NUCLEOTIDE SEQUENCE [LARGE SCALE GENOMIC DNA]</scope>
    <source>
        <strain evidence="3">cv. HL8</strain>
    </source>
</reference>
<gene>
    <name evidence="2" type="ORF">CFP56_018784</name>
</gene>
<dbReference type="Pfam" id="PF03478">
    <property type="entry name" value="Beta-prop_KIB1-4"/>
    <property type="match status" value="2"/>
</dbReference>
<sequence length="467" mass="53598">DLSQSSGWLLGMVLRGGNDIKLKRPRIKKEKKVNNSKLRPWSELHEALLCLITKQEFMASQPPLLVFLSTQAKRASYFYSIFEQRLYKAKLPNLNGKSRFGITCGYLVMEDNKKRVDSKIWFLNPFTRHELHFPSPPNPYSRVILASLATPFQEFNDLAWTVHDYSDKFNGCRGPSTWAIVDGAVLKGKLYVLTSYAKIGVLNLNSTPYITLLELAMVLQGDSDINLKGLRSKKKKMVDNSNRRPWSELPDALLYMITKLLGPIAYLMFGCVCRAWRLYAVANRQEFMASQPPLVMFMPNRSKRACYFFNIFDGRKYKAKLPNLVGKVCYRISYGYLVVKDQIDAVNSQIWLINPFTRHELRVLCPSLEHNRVILASLETPLSKFVIIAYLRYGSYLQFCRSTYADWTRCDCNDHWIFVDLTVYKRKLYAITTGAGIGVVNLNSCPYVTPLEVKSIPNLKGGLWLRG</sequence>
<keyword evidence="3" id="KW-1185">Reference proteome</keyword>
<comment type="caution">
    <text evidence="2">The sequence shown here is derived from an EMBL/GenBank/DDBJ whole genome shotgun (WGS) entry which is preliminary data.</text>
</comment>
<accession>A0AAW0KKH8</accession>
<dbReference type="PANTHER" id="PTHR45463:SF8">
    <property type="entry name" value="OS09G0392200 PROTEIN"/>
    <property type="match status" value="1"/>
</dbReference>
<evidence type="ECO:0000259" key="1">
    <source>
        <dbReference type="Pfam" id="PF03478"/>
    </source>
</evidence>
<evidence type="ECO:0000313" key="2">
    <source>
        <dbReference type="EMBL" id="KAK7839071.1"/>
    </source>
</evidence>
<name>A0AAW0KKH8_QUESU</name>